<dbReference type="HOGENOM" id="CLU_009600_8_1_1"/>
<evidence type="ECO:0000259" key="3">
    <source>
        <dbReference type="Pfam" id="PF01425"/>
    </source>
</evidence>
<dbReference type="Pfam" id="PF01425">
    <property type="entry name" value="Amidase"/>
    <property type="match status" value="1"/>
</dbReference>
<name>A0A0C9TII4_PAXIN</name>
<dbReference type="InterPro" id="IPR036928">
    <property type="entry name" value="AS_sf"/>
</dbReference>
<comment type="similarity">
    <text evidence="1">Belongs to the amidase family.</text>
</comment>
<dbReference type="OrthoDB" id="6428749at2759"/>
<sequence>MIHDDVVLPHPPMLRAMKLAKAKLEASPEVEVVDYVPFKHEEGYGIIRTLYFEDGAETIRRCLKEGGEDMLPLTEWVVSPPHTKNHDVVQAWELRAKRDDYRRAYSDHWQKQGCDVVLCPPFSGTASRHDTAKYWAYTAIWNLLDYPGAVFPTGLIADPALDTVDANFTPMGPDDDYNHSLFAAPEAYVGAPVNLQVISSRFNDGLVLAAQDVIERIVKS</sequence>
<dbReference type="AlphaFoldDB" id="A0A0C9TII4"/>
<dbReference type="EMBL" id="KN819336">
    <property type="protein sequence ID" value="KIJ15530.1"/>
    <property type="molecule type" value="Genomic_DNA"/>
</dbReference>
<proteinExistence type="inferred from homology"/>
<keyword evidence="2" id="KW-0378">Hydrolase</keyword>
<evidence type="ECO:0000313" key="5">
    <source>
        <dbReference type="Proteomes" id="UP000053647"/>
    </source>
</evidence>
<evidence type="ECO:0000256" key="2">
    <source>
        <dbReference type="ARBA" id="ARBA00022801"/>
    </source>
</evidence>
<gene>
    <name evidence="4" type="ORF">PAXINDRAFT_77283</name>
</gene>
<dbReference type="PANTHER" id="PTHR46072">
    <property type="entry name" value="AMIDASE-RELATED-RELATED"/>
    <property type="match status" value="1"/>
</dbReference>
<feature type="domain" description="Amidase" evidence="3">
    <location>
        <begin position="4"/>
        <end position="208"/>
    </location>
</feature>
<accession>A0A0C9TII4</accession>
<protein>
    <recommendedName>
        <fullName evidence="3">Amidase domain-containing protein</fullName>
    </recommendedName>
</protein>
<dbReference type="GO" id="GO:0016787">
    <property type="term" value="F:hydrolase activity"/>
    <property type="evidence" value="ECO:0007669"/>
    <property type="project" value="UniProtKB-KW"/>
</dbReference>
<evidence type="ECO:0000256" key="1">
    <source>
        <dbReference type="ARBA" id="ARBA00009199"/>
    </source>
</evidence>
<dbReference type="PANTHER" id="PTHR46072:SF4">
    <property type="entry name" value="AMIDASE C550.07-RELATED"/>
    <property type="match status" value="1"/>
</dbReference>
<reference evidence="5" key="2">
    <citation type="submission" date="2015-01" db="EMBL/GenBank/DDBJ databases">
        <title>Evolutionary Origins and Diversification of the Mycorrhizal Mutualists.</title>
        <authorList>
            <consortium name="DOE Joint Genome Institute"/>
            <consortium name="Mycorrhizal Genomics Consortium"/>
            <person name="Kohler A."/>
            <person name="Kuo A."/>
            <person name="Nagy L.G."/>
            <person name="Floudas D."/>
            <person name="Copeland A."/>
            <person name="Barry K.W."/>
            <person name="Cichocki N."/>
            <person name="Veneault-Fourrey C."/>
            <person name="LaButti K."/>
            <person name="Lindquist E.A."/>
            <person name="Lipzen A."/>
            <person name="Lundell T."/>
            <person name="Morin E."/>
            <person name="Murat C."/>
            <person name="Riley R."/>
            <person name="Ohm R."/>
            <person name="Sun H."/>
            <person name="Tunlid A."/>
            <person name="Henrissat B."/>
            <person name="Grigoriev I.V."/>
            <person name="Hibbett D.S."/>
            <person name="Martin F."/>
        </authorList>
    </citation>
    <scope>NUCLEOTIDE SEQUENCE [LARGE SCALE GENOMIC DNA]</scope>
    <source>
        <strain evidence="5">ATCC 200175</strain>
    </source>
</reference>
<dbReference type="SUPFAM" id="SSF75304">
    <property type="entry name" value="Amidase signature (AS) enzymes"/>
    <property type="match status" value="1"/>
</dbReference>
<reference evidence="4 5" key="1">
    <citation type="submission" date="2014-06" db="EMBL/GenBank/DDBJ databases">
        <authorList>
            <consortium name="DOE Joint Genome Institute"/>
            <person name="Kuo A."/>
            <person name="Kohler A."/>
            <person name="Nagy L.G."/>
            <person name="Floudas D."/>
            <person name="Copeland A."/>
            <person name="Barry K.W."/>
            <person name="Cichocki N."/>
            <person name="Veneault-Fourrey C."/>
            <person name="LaButti K."/>
            <person name="Lindquist E.A."/>
            <person name="Lipzen A."/>
            <person name="Lundell T."/>
            <person name="Morin E."/>
            <person name="Murat C."/>
            <person name="Sun H."/>
            <person name="Tunlid A."/>
            <person name="Henrissat B."/>
            <person name="Grigoriev I.V."/>
            <person name="Hibbett D.S."/>
            <person name="Martin F."/>
            <person name="Nordberg H.P."/>
            <person name="Cantor M.N."/>
            <person name="Hua S.X."/>
        </authorList>
    </citation>
    <scope>NUCLEOTIDE SEQUENCE [LARGE SCALE GENOMIC DNA]</scope>
    <source>
        <strain evidence="4 5">ATCC 200175</strain>
    </source>
</reference>
<evidence type="ECO:0000313" key="4">
    <source>
        <dbReference type="EMBL" id="KIJ15530.1"/>
    </source>
</evidence>
<keyword evidence="5" id="KW-1185">Reference proteome</keyword>
<dbReference type="Proteomes" id="UP000053647">
    <property type="component" value="Unassembled WGS sequence"/>
</dbReference>
<dbReference type="InterPro" id="IPR023631">
    <property type="entry name" value="Amidase_dom"/>
</dbReference>
<organism evidence="4 5">
    <name type="scientific">Paxillus involutus ATCC 200175</name>
    <dbReference type="NCBI Taxonomy" id="664439"/>
    <lineage>
        <taxon>Eukaryota</taxon>
        <taxon>Fungi</taxon>
        <taxon>Dikarya</taxon>
        <taxon>Basidiomycota</taxon>
        <taxon>Agaricomycotina</taxon>
        <taxon>Agaricomycetes</taxon>
        <taxon>Agaricomycetidae</taxon>
        <taxon>Boletales</taxon>
        <taxon>Paxilineae</taxon>
        <taxon>Paxillaceae</taxon>
        <taxon>Paxillus</taxon>
    </lineage>
</organism>
<dbReference type="Gene3D" id="3.90.1300.10">
    <property type="entry name" value="Amidase signature (AS) domain"/>
    <property type="match status" value="1"/>
</dbReference>